<dbReference type="SUPFAM" id="SSF57850">
    <property type="entry name" value="RING/U-box"/>
    <property type="match status" value="1"/>
</dbReference>
<dbReference type="EMBL" id="MLAK01001409">
    <property type="protein sequence ID" value="OHS93356.1"/>
    <property type="molecule type" value="Genomic_DNA"/>
</dbReference>
<evidence type="ECO:0000256" key="4">
    <source>
        <dbReference type="ARBA" id="ARBA00007434"/>
    </source>
</evidence>
<comment type="caution">
    <text evidence="10">The sequence shown here is derived from an EMBL/GenBank/DDBJ whole genome shotgun (WGS) entry which is preliminary data.</text>
</comment>
<comment type="similarity">
    <text evidence="4">Belongs to the ubiquitin conjugation factor E4 family.</text>
</comment>
<dbReference type="GO" id="GO:0005737">
    <property type="term" value="C:cytoplasm"/>
    <property type="evidence" value="ECO:0007669"/>
    <property type="project" value="UniProtKB-SubCell"/>
</dbReference>
<gene>
    <name evidence="10" type="ORF">TRFO_40351</name>
</gene>
<dbReference type="PANTHER" id="PTHR13931:SF2">
    <property type="entry name" value="UBIQUITIN CONJUGATION FACTOR E4 B"/>
    <property type="match status" value="1"/>
</dbReference>
<evidence type="ECO:0000259" key="9">
    <source>
        <dbReference type="PROSITE" id="PS51698"/>
    </source>
</evidence>
<dbReference type="Gene3D" id="3.30.40.10">
    <property type="entry name" value="Zinc/RING finger domain, C3HC4 (zinc finger)"/>
    <property type="match status" value="1"/>
</dbReference>
<sequence>MSLTNPTLANFVKNLPIVDKVTALQALVLYDTRNGQFDDFIYTIMPLVSFNPMVTPFSVLIGMISLQDGTPNVSRFVQDALKYIPTLISVPSLFCENYNENILFEEFVGFLHTNHANSDYVKYIINMSIQNEPSTCDFFSRVLNNFAYRFTQARLFDCLDYLTSFINILGVNQVRHAFVEAPHFYQIMTCLFQKSIFPGDSLGDFTEFFGNDPPKTIQNNKIHSLNTILSTYHQKLATIIRLCLFSETKLKTFEYIRSMLHQIQVNVSDIRFLMTSYNFEGALIHLAFIVQQKWLNSNPLTPYMPNSLAPMGDEPELALPGRESWVDAQNTANVSSFHNLMDDYDPAQLEQEKIQWEQIKANLHEEPDAASQFFFSTLKALDLVSSNFIEVITSLNRRIFFSIEPAIQEHPTPELFKEKKVLEDLIFCLSFLLNIEFKSSKTIELITYTLSYLQLTAQYDEINRQLPPNPPIAYQRLPEYILATVAKLVNFYNRQGMIREPFPLIRLFSILFSNLKYVRNPTIGHNIVSFFSDIAENKQNCYLIVANTVIELMYPAVVQFYSRLQMTGTHSEYYDKQNMRPSCVKLITFWLEHQECREYFQKNYNKDANRQFLFYLIEDTTFYVSNCLNAFIQIQEMKKNNENQESMQSIRHELENDFIRSKLWMKLLVSIAQFAPFAFKDDSIVMKFPQFVLFVLQKASEPNGLYIDNPEEIKYDPNYFLTAFANLASLLTYDQEVVSTFANENIGYRNGLIDSVLAALNRLPRTQEYEDVTRRFSVFADLLKNIAAQNASIEINIDDAPEEFIDPILYVLMTDPYRLPTGTVIDKSTLDQVIMNGLKDPLTTVIFKLEDVKPDTELKKRIDEWVAQQKKK</sequence>
<evidence type="ECO:0000256" key="1">
    <source>
        <dbReference type="ARBA" id="ARBA00004123"/>
    </source>
</evidence>
<dbReference type="GO" id="GO:0034450">
    <property type="term" value="F:ubiquitin-ubiquitin ligase activity"/>
    <property type="evidence" value="ECO:0007669"/>
    <property type="project" value="InterPro"/>
</dbReference>
<keyword evidence="5" id="KW-0963">Cytoplasm</keyword>
<reference evidence="10" key="1">
    <citation type="submission" date="2016-10" db="EMBL/GenBank/DDBJ databases">
        <authorList>
            <person name="Benchimol M."/>
            <person name="Almeida L.G."/>
            <person name="Vasconcelos A.T."/>
            <person name="Perreira-Neves A."/>
            <person name="Rosa I.A."/>
            <person name="Tasca T."/>
            <person name="Bogo M.R."/>
            <person name="de Souza W."/>
        </authorList>
    </citation>
    <scope>NUCLEOTIDE SEQUENCE [LARGE SCALE GENOMIC DNA]</scope>
    <source>
        <strain evidence="10">K</strain>
    </source>
</reference>
<dbReference type="GO" id="GO:0036503">
    <property type="term" value="P:ERAD pathway"/>
    <property type="evidence" value="ECO:0007669"/>
    <property type="project" value="InterPro"/>
</dbReference>
<keyword evidence="8" id="KW-0539">Nucleus</keyword>
<dbReference type="GO" id="GO:0000209">
    <property type="term" value="P:protein polyubiquitination"/>
    <property type="evidence" value="ECO:0007669"/>
    <property type="project" value="TreeGrafter"/>
</dbReference>
<dbReference type="InterPro" id="IPR013083">
    <property type="entry name" value="Znf_RING/FYVE/PHD"/>
</dbReference>
<dbReference type="GeneID" id="94847855"/>
<evidence type="ECO:0000256" key="5">
    <source>
        <dbReference type="ARBA" id="ARBA00022490"/>
    </source>
</evidence>
<protein>
    <recommendedName>
        <fullName evidence="9">U-box domain-containing protein</fullName>
    </recommendedName>
</protein>
<evidence type="ECO:0000256" key="8">
    <source>
        <dbReference type="ARBA" id="ARBA00023242"/>
    </source>
</evidence>
<dbReference type="Proteomes" id="UP000179807">
    <property type="component" value="Unassembled WGS sequence"/>
</dbReference>
<dbReference type="GO" id="GO:0006511">
    <property type="term" value="P:ubiquitin-dependent protein catabolic process"/>
    <property type="evidence" value="ECO:0007669"/>
    <property type="project" value="InterPro"/>
</dbReference>
<dbReference type="GO" id="GO:0000151">
    <property type="term" value="C:ubiquitin ligase complex"/>
    <property type="evidence" value="ECO:0007669"/>
    <property type="project" value="InterPro"/>
</dbReference>
<evidence type="ECO:0000256" key="6">
    <source>
        <dbReference type="ARBA" id="ARBA00022679"/>
    </source>
</evidence>
<dbReference type="Pfam" id="PF04564">
    <property type="entry name" value="U-box"/>
    <property type="match status" value="1"/>
</dbReference>
<proteinExistence type="inferred from homology"/>
<evidence type="ECO:0000256" key="2">
    <source>
        <dbReference type="ARBA" id="ARBA00004496"/>
    </source>
</evidence>
<evidence type="ECO:0000256" key="3">
    <source>
        <dbReference type="ARBA" id="ARBA00004906"/>
    </source>
</evidence>
<dbReference type="InterPro" id="IPR045132">
    <property type="entry name" value="UBE4"/>
</dbReference>
<dbReference type="GO" id="GO:0005634">
    <property type="term" value="C:nucleus"/>
    <property type="evidence" value="ECO:0007669"/>
    <property type="project" value="UniProtKB-SubCell"/>
</dbReference>
<name>A0A1J4J7Z7_9EUKA</name>
<dbReference type="OrthoDB" id="20295at2759"/>
<dbReference type="VEuPathDB" id="TrichDB:TRFO_40351"/>
<dbReference type="Pfam" id="PF10408">
    <property type="entry name" value="Ufd2P_core"/>
    <property type="match status" value="1"/>
</dbReference>
<accession>A0A1J4J7Z7</accession>
<dbReference type="UniPathway" id="UPA00143"/>
<evidence type="ECO:0000313" key="10">
    <source>
        <dbReference type="EMBL" id="OHS93356.1"/>
    </source>
</evidence>
<evidence type="ECO:0000313" key="11">
    <source>
        <dbReference type="Proteomes" id="UP000179807"/>
    </source>
</evidence>
<dbReference type="RefSeq" id="XP_068346493.1">
    <property type="nucleotide sequence ID" value="XM_068513151.1"/>
</dbReference>
<comment type="pathway">
    <text evidence="3">Protein modification; protein ubiquitination.</text>
</comment>
<keyword evidence="11" id="KW-1185">Reference proteome</keyword>
<keyword evidence="7" id="KW-0833">Ubl conjugation pathway</keyword>
<dbReference type="InterPro" id="IPR019474">
    <property type="entry name" value="Ub_conjug_fac_E4_core"/>
</dbReference>
<keyword evidence="6" id="KW-0808">Transferase</keyword>
<dbReference type="InterPro" id="IPR003613">
    <property type="entry name" value="Ubox_domain"/>
</dbReference>
<feature type="domain" description="U-box" evidence="9">
    <location>
        <begin position="799"/>
        <end position="872"/>
    </location>
</feature>
<dbReference type="AlphaFoldDB" id="A0A1J4J7Z7"/>
<dbReference type="SMART" id="SM00504">
    <property type="entry name" value="Ubox"/>
    <property type="match status" value="1"/>
</dbReference>
<evidence type="ECO:0000256" key="7">
    <source>
        <dbReference type="ARBA" id="ARBA00022786"/>
    </source>
</evidence>
<comment type="subcellular location">
    <subcellularLocation>
        <location evidence="2">Cytoplasm</location>
    </subcellularLocation>
    <subcellularLocation>
        <location evidence="1">Nucleus</location>
    </subcellularLocation>
</comment>
<organism evidence="10 11">
    <name type="scientific">Tritrichomonas foetus</name>
    <dbReference type="NCBI Taxonomy" id="1144522"/>
    <lineage>
        <taxon>Eukaryota</taxon>
        <taxon>Metamonada</taxon>
        <taxon>Parabasalia</taxon>
        <taxon>Tritrichomonadida</taxon>
        <taxon>Tritrichomonadidae</taxon>
        <taxon>Tritrichomonas</taxon>
    </lineage>
</organism>
<dbReference type="PROSITE" id="PS51698">
    <property type="entry name" value="U_BOX"/>
    <property type="match status" value="1"/>
</dbReference>
<dbReference type="PANTHER" id="PTHR13931">
    <property type="entry name" value="UBIQUITINATION FACTOR E4"/>
    <property type="match status" value="1"/>
</dbReference>